<accession>A0ABY5LQI7</accession>
<feature type="active site" description="Proton donor" evidence="6">
    <location>
        <position position="31"/>
    </location>
</feature>
<feature type="binding site" evidence="6">
    <location>
        <begin position="147"/>
        <end position="149"/>
    </location>
    <ligand>
        <name>substrate</name>
    </ligand>
</feature>
<proteinExistence type="inferred from homology"/>
<keyword evidence="2 6" id="KW-0378">Hydrolase</keyword>
<feature type="binding site" evidence="6">
    <location>
        <position position="145"/>
    </location>
    <ligand>
        <name>Mn(2+)</name>
        <dbReference type="ChEBI" id="CHEBI:29035"/>
    </ligand>
</feature>
<evidence type="ECO:0000313" key="8">
    <source>
        <dbReference type="Proteomes" id="UP001058602"/>
    </source>
</evidence>
<dbReference type="SUPFAM" id="SSF110581">
    <property type="entry name" value="Indigoidine synthase A-like"/>
    <property type="match status" value="1"/>
</dbReference>
<dbReference type="PANTHER" id="PTHR42909">
    <property type="entry name" value="ZGC:136858"/>
    <property type="match status" value="1"/>
</dbReference>
<feature type="binding site" evidence="6">
    <location>
        <position position="93"/>
    </location>
    <ligand>
        <name>substrate</name>
    </ligand>
</feature>
<dbReference type="HAMAP" id="MF_01876">
    <property type="entry name" value="PsiMP_glycosidase"/>
    <property type="match status" value="1"/>
</dbReference>
<dbReference type="Gene3D" id="3.40.1790.10">
    <property type="entry name" value="Indigoidine synthase domain"/>
    <property type="match status" value="1"/>
</dbReference>
<dbReference type="EC" id="4.2.1.70" evidence="6"/>
<keyword evidence="4 6" id="KW-0456">Lyase</keyword>
<gene>
    <name evidence="6" type="primary">psuG</name>
    <name evidence="7" type="ORF">NP165_16335</name>
</gene>
<evidence type="ECO:0000256" key="1">
    <source>
        <dbReference type="ARBA" id="ARBA00022723"/>
    </source>
</evidence>
<dbReference type="InterPro" id="IPR007342">
    <property type="entry name" value="PsuG"/>
</dbReference>
<comment type="subunit">
    <text evidence="6">Homotrimer.</text>
</comment>
<comment type="similarity">
    <text evidence="6">Belongs to the pseudouridine-5'-phosphate glycosidase family.</text>
</comment>
<keyword evidence="1 6" id="KW-0479">Metal-binding</keyword>
<organism evidence="7 8">
    <name type="scientific">Vibrio japonicus</name>
    <dbReference type="NCBI Taxonomy" id="1824638"/>
    <lineage>
        <taxon>Bacteria</taxon>
        <taxon>Pseudomonadati</taxon>
        <taxon>Pseudomonadota</taxon>
        <taxon>Gammaproteobacteria</taxon>
        <taxon>Vibrionales</taxon>
        <taxon>Vibrionaceae</taxon>
        <taxon>Vibrio</taxon>
    </lineage>
</organism>
<dbReference type="EMBL" id="CP102097">
    <property type="protein sequence ID" value="UUM33113.1"/>
    <property type="molecule type" value="Genomic_DNA"/>
</dbReference>
<comment type="cofactor">
    <cofactor evidence="6">
        <name>Mn(2+)</name>
        <dbReference type="ChEBI" id="CHEBI:29035"/>
    </cofactor>
    <text evidence="6">Binds 1 Mn(2+) ion per subunit.</text>
</comment>
<evidence type="ECO:0000256" key="2">
    <source>
        <dbReference type="ARBA" id="ARBA00022801"/>
    </source>
</evidence>
<dbReference type="Pfam" id="PF04227">
    <property type="entry name" value="Indigoidine_A"/>
    <property type="match status" value="1"/>
</dbReference>
<dbReference type="PANTHER" id="PTHR42909:SF1">
    <property type="entry name" value="CARBOHYDRATE KINASE PFKB DOMAIN-CONTAINING PROTEIN"/>
    <property type="match status" value="1"/>
</dbReference>
<protein>
    <recommendedName>
        <fullName evidence="6">Pseudouridine-5'-phosphate glycosidase</fullName>
        <shortName evidence="6">PsiMP glycosidase</shortName>
        <ecNumber evidence="6">4.2.1.70</ecNumber>
    </recommendedName>
</protein>
<name>A0ABY5LQI7_9VIBR</name>
<dbReference type="InterPro" id="IPR022830">
    <property type="entry name" value="Indigdn_synthA-like"/>
</dbReference>
<evidence type="ECO:0000313" key="7">
    <source>
        <dbReference type="EMBL" id="UUM33113.1"/>
    </source>
</evidence>
<keyword evidence="5 6" id="KW-0326">Glycosidase</keyword>
<dbReference type="Proteomes" id="UP001058602">
    <property type="component" value="Chromosome 2"/>
</dbReference>
<sequence length="312" mass="33332">MKKELTYNEYLDVSPEVSKALENNQPIVALESTIISHGMPYPQNVETALQVEQIVRENGAVPATIAIINGRMKAGLSREEIELLGREGHTVTKVSRRDLPFVMAAGKHGATTVASTMIIAAMAGISVFATGGIGGVHRGAEKTFDISADLQELAKTSVAVVCAGAKSILDLGLTTEYLETHGVPLVGYQTQVLPAFFCRTSPYSVSIQLDKSHQIAKAMVTKWQSGLDGGMVIANPIPEEFAMSEDKINTAINQAVQESVEQGIHGKESTPFLLARVAELTGGDSLHSNIQLVFNNAQLAAKIACDYQALKA</sequence>
<evidence type="ECO:0000256" key="3">
    <source>
        <dbReference type="ARBA" id="ARBA00023211"/>
    </source>
</evidence>
<comment type="function">
    <text evidence="6">Catalyzes the reversible cleavage of pseudouridine 5'-phosphate (PsiMP) to ribose 5-phosphate and uracil. Functions biologically in the cleavage direction, as part of a pseudouridine degradation pathway.</text>
</comment>
<feature type="binding site" evidence="6">
    <location>
        <position position="113"/>
    </location>
    <ligand>
        <name>substrate</name>
    </ligand>
</feature>
<feature type="active site" description="Nucleophile" evidence="6">
    <location>
        <position position="166"/>
    </location>
</feature>
<keyword evidence="3 6" id="KW-0464">Manganese</keyword>
<dbReference type="RefSeq" id="WP_257086810.1">
    <property type="nucleotide sequence ID" value="NZ_CP102097.1"/>
</dbReference>
<reference evidence="7" key="1">
    <citation type="submission" date="2022-07" db="EMBL/GenBank/DDBJ databases">
        <title>Complete genome of Vibrio japonicus strain JCM 31412T and phylogenomic assessment of the Nereis clade of the genus Vibrio.</title>
        <authorList>
            <person name="Shlafstein M.D."/>
            <person name="Emsley S.A."/>
            <person name="Ushijima B."/>
            <person name="Videau P."/>
            <person name="Saw J.H."/>
        </authorList>
    </citation>
    <scope>NUCLEOTIDE SEQUENCE</scope>
    <source>
        <strain evidence="7">JCM 31412</strain>
    </source>
</reference>
<keyword evidence="8" id="KW-1185">Reference proteome</keyword>
<evidence type="ECO:0000256" key="6">
    <source>
        <dbReference type="HAMAP-Rule" id="MF_01876"/>
    </source>
</evidence>
<dbReference type="GO" id="GO:0016798">
    <property type="term" value="F:hydrolase activity, acting on glycosyl bonds"/>
    <property type="evidence" value="ECO:0007669"/>
    <property type="project" value="UniProtKB-KW"/>
</dbReference>
<evidence type="ECO:0000256" key="5">
    <source>
        <dbReference type="ARBA" id="ARBA00023295"/>
    </source>
</evidence>
<evidence type="ECO:0000256" key="4">
    <source>
        <dbReference type="ARBA" id="ARBA00023239"/>
    </source>
</evidence>
<comment type="catalytic activity">
    <reaction evidence="6">
        <text>D-ribose 5-phosphate + uracil = psi-UMP + H2O</text>
        <dbReference type="Rhea" id="RHEA:18337"/>
        <dbReference type="ChEBI" id="CHEBI:15377"/>
        <dbReference type="ChEBI" id="CHEBI:17568"/>
        <dbReference type="ChEBI" id="CHEBI:58380"/>
        <dbReference type="ChEBI" id="CHEBI:78346"/>
        <dbReference type="EC" id="4.2.1.70"/>
    </reaction>
</comment>